<dbReference type="InterPro" id="IPR016187">
    <property type="entry name" value="CTDL_fold"/>
</dbReference>
<dbReference type="Gene3D" id="3.10.100.10">
    <property type="entry name" value="Mannose-Binding Protein A, subunit A"/>
    <property type="match status" value="2"/>
</dbReference>
<dbReference type="PROSITE" id="PS50041">
    <property type="entry name" value="C_TYPE_LECTIN_2"/>
    <property type="match status" value="2"/>
</dbReference>
<dbReference type="InterPro" id="IPR001304">
    <property type="entry name" value="C-type_lectin-like"/>
</dbReference>
<feature type="signal peptide" evidence="1">
    <location>
        <begin position="1"/>
        <end position="22"/>
    </location>
</feature>
<feature type="chain" id="PRO_5026173245" evidence="1">
    <location>
        <begin position="23"/>
        <end position="329"/>
    </location>
</feature>
<dbReference type="Pfam" id="PF00059">
    <property type="entry name" value="Lectin_C"/>
    <property type="match status" value="2"/>
</dbReference>
<reference evidence="4" key="2">
    <citation type="submission" date="2019-02" db="EMBL/GenBank/DDBJ databases">
        <title>Opniocepnalus argus Var Kimnra genome.</title>
        <authorList>
            <person name="Zhou C."/>
            <person name="Xiao S."/>
        </authorList>
    </citation>
    <scope>NUCLEOTIDE SEQUENCE [LARGE SCALE GENOMIC DNA]</scope>
</reference>
<dbReference type="PANTHER" id="PTHR45784:SF3">
    <property type="entry name" value="C-TYPE LECTIN DOMAIN FAMILY 4 MEMBER K-LIKE-RELATED"/>
    <property type="match status" value="1"/>
</dbReference>
<dbReference type="EMBL" id="CM015726">
    <property type="protein sequence ID" value="KAF3700635.1"/>
    <property type="molecule type" value="Genomic_DNA"/>
</dbReference>
<dbReference type="AlphaFoldDB" id="A0A6G1QDK6"/>
<evidence type="ECO:0000256" key="1">
    <source>
        <dbReference type="SAM" id="SignalP"/>
    </source>
</evidence>
<sequence length="329" mass="37793">MNRTLIIMTVLSGLCFLPPCFSRFYILVPTLKAWTEAQSYCRSTYTDLAIVQNEQQLAELNRLIGSDQHVWIGLRPDIESWRWSLENQDYYGAGEADFRNWQAIGPNGGLGYYKVCVEMFPTGKWQTAQCDTNNFPFICYNGSAATQDPSSSFILVNQPKTWMAAQQYCRLHYTDLASVRNQAENYHIQMMLQYPYTWISLFRDSWKWSDGSPVSFSYWDPGAPTATVTDTCVASNYGKWTNLGCSSKCHFACFAEPAVRKQVVQVELETSDSSVDMDDLKKDILQKLNQRLNEHILDDEVTLGWLKWPDGTIFQRKNADEQEEKNCTL</sequence>
<reference evidence="3 4" key="1">
    <citation type="submission" date="2019-02" db="EMBL/GenBank/DDBJ databases">
        <title>Opniocepnalus argus genome.</title>
        <authorList>
            <person name="Zhou C."/>
            <person name="Xiao S."/>
        </authorList>
    </citation>
    <scope>NUCLEOTIDE SEQUENCE [LARGE SCALE GENOMIC DNA]</scope>
    <source>
        <strain evidence="3">OARG1902GOOAL</strain>
        <tissue evidence="3">Muscle</tissue>
    </source>
</reference>
<proteinExistence type="predicted"/>
<dbReference type="SMART" id="SM00034">
    <property type="entry name" value="CLECT"/>
    <property type="match status" value="2"/>
</dbReference>
<name>A0A6G1QDK6_CHAAH</name>
<dbReference type="InterPro" id="IPR016186">
    <property type="entry name" value="C-type_lectin-like/link_sf"/>
</dbReference>
<feature type="domain" description="C-type lectin" evidence="2">
    <location>
        <begin position="148"/>
        <end position="254"/>
    </location>
</feature>
<evidence type="ECO:0000259" key="2">
    <source>
        <dbReference type="PROSITE" id="PS50041"/>
    </source>
</evidence>
<keyword evidence="1" id="KW-0732">Signal</keyword>
<keyword evidence="4" id="KW-1185">Reference proteome</keyword>
<protein>
    <submittedName>
        <fullName evidence="3">Macrophage mannose receptor 1</fullName>
    </submittedName>
</protein>
<organism evidence="3 4">
    <name type="scientific">Channa argus</name>
    <name type="common">Northern snakehead</name>
    <name type="synonym">Ophicephalus argus</name>
    <dbReference type="NCBI Taxonomy" id="215402"/>
    <lineage>
        <taxon>Eukaryota</taxon>
        <taxon>Metazoa</taxon>
        <taxon>Chordata</taxon>
        <taxon>Craniata</taxon>
        <taxon>Vertebrata</taxon>
        <taxon>Euteleostomi</taxon>
        <taxon>Actinopterygii</taxon>
        <taxon>Neopterygii</taxon>
        <taxon>Teleostei</taxon>
        <taxon>Neoteleostei</taxon>
        <taxon>Acanthomorphata</taxon>
        <taxon>Anabantaria</taxon>
        <taxon>Anabantiformes</taxon>
        <taxon>Channoidei</taxon>
        <taxon>Channidae</taxon>
        <taxon>Channa</taxon>
    </lineage>
</organism>
<evidence type="ECO:0000313" key="4">
    <source>
        <dbReference type="Proteomes" id="UP000503349"/>
    </source>
</evidence>
<dbReference type="PANTHER" id="PTHR45784">
    <property type="entry name" value="C-TYPE LECTIN DOMAIN FAMILY 20 MEMBER A-RELATED"/>
    <property type="match status" value="1"/>
</dbReference>
<dbReference type="SUPFAM" id="SSF56436">
    <property type="entry name" value="C-type lectin-like"/>
    <property type="match status" value="2"/>
</dbReference>
<gene>
    <name evidence="3" type="ORF">EXN66_Car016322</name>
</gene>
<evidence type="ECO:0000313" key="3">
    <source>
        <dbReference type="EMBL" id="KAF3700635.1"/>
    </source>
</evidence>
<dbReference type="Proteomes" id="UP000503349">
    <property type="component" value="Chromosome 15"/>
</dbReference>
<feature type="domain" description="C-type lectin" evidence="2">
    <location>
        <begin position="25"/>
        <end position="131"/>
    </location>
</feature>
<accession>A0A6G1QDK6</accession>
<keyword evidence="3" id="KW-0675">Receptor</keyword>